<dbReference type="PANTHER" id="PTHR10039:SF14">
    <property type="entry name" value="NACHT DOMAIN-CONTAINING PROTEIN"/>
    <property type="match status" value="1"/>
</dbReference>
<protein>
    <recommendedName>
        <fullName evidence="6">Fungal STAND N-terminal Goodbye domain-containing protein</fullName>
    </recommendedName>
</protein>
<organism evidence="4 5">
    <name type="scientific">Venturia effusa</name>
    <dbReference type="NCBI Taxonomy" id="50376"/>
    <lineage>
        <taxon>Eukaryota</taxon>
        <taxon>Fungi</taxon>
        <taxon>Dikarya</taxon>
        <taxon>Ascomycota</taxon>
        <taxon>Pezizomycotina</taxon>
        <taxon>Dothideomycetes</taxon>
        <taxon>Pleosporomycetidae</taxon>
        <taxon>Venturiales</taxon>
        <taxon>Venturiaceae</taxon>
        <taxon>Venturia</taxon>
    </lineage>
</organism>
<dbReference type="STRING" id="50376.A0A517LQ81"/>
<evidence type="ECO:0000259" key="2">
    <source>
        <dbReference type="Pfam" id="PF24809"/>
    </source>
</evidence>
<dbReference type="InterPro" id="IPR056125">
    <property type="entry name" value="DUF7708"/>
</dbReference>
<reference evidence="4 5" key="1">
    <citation type="submission" date="2019-07" db="EMBL/GenBank/DDBJ databases">
        <title>Finished genome of Venturia effusa.</title>
        <authorList>
            <person name="Young C.A."/>
            <person name="Cox M.P."/>
            <person name="Ganley A.R.D."/>
            <person name="David W.J."/>
        </authorList>
    </citation>
    <scope>NUCLEOTIDE SEQUENCE [LARGE SCALE GENOMIC DNA]</scope>
    <source>
        <strain evidence="5">albino</strain>
    </source>
</reference>
<sequence>MTTAGTVSAFEKARDNFKTNSKLSASELDSMKTTTLLDLKTTIESIQQKRKHSKQSMFMKRLDTFLKSMEQYGHVIGVFVNTSDILAFVWGPMKFLLSVADNYSEAFNALLDGYSKIGQSIPLLVDYQQIFVSKSYMQAALTSIFEDVLEFHWVAIKYFKQKEWRRLSQATWRGMTLKIAHIGESIAQQRSFLESHVVLSQSKELSSLRIELLTEFTKLQDLRISARDAFRRASKVEQDRRYEKILQLLGDVNPYARQQEAAKRRYTDTGKWLLADDTFKRWFDLDHCIEPLIWLNGMPGAGKTALASLVVEEAQKLPGATVVYS</sequence>
<evidence type="ECO:0000256" key="1">
    <source>
        <dbReference type="ARBA" id="ARBA00022737"/>
    </source>
</evidence>
<keyword evidence="5" id="KW-1185">Reference proteome</keyword>
<dbReference type="InterPro" id="IPR056884">
    <property type="entry name" value="NPHP3-like_N"/>
</dbReference>
<evidence type="ECO:0000313" key="4">
    <source>
        <dbReference type="EMBL" id="QDS77800.1"/>
    </source>
</evidence>
<dbReference type="Proteomes" id="UP000316270">
    <property type="component" value="Chromosome 18"/>
</dbReference>
<evidence type="ECO:0000259" key="3">
    <source>
        <dbReference type="Pfam" id="PF24883"/>
    </source>
</evidence>
<accession>A0A517LQ81</accession>
<dbReference type="Pfam" id="PF24809">
    <property type="entry name" value="DUF7708"/>
    <property type="match status" value="1"/>
</dbReference>
<feature type="domain" description="DUF7708" evidence="2">
    <location>
        <begin position="61"/>
        <end position="200"/>
    </location>
</feature>
<feature type="domain" description="Nephrocystin 3-like N-terminal" evidence="3">
    <location>
        <begin position="268"/>
        <end position="323"/>
    </location>
</feature>
<evidence type="ECO:0008006" key="6">
    <source>
        <dbReference type="Google" id="ProtNLM"/>
    </source>
</evidence>
<proteinExistence type="predicted"/>
<dbReference type="Pfam" id="PF24883">
    <property type="entry name" value="NPHP3_N"/>
    <property type="match status" value="1"/>
</dbReference>
<keyword evidence="1" id="KW-0677">Repeat</keyword>
<dbReference type="EMBL" id="CP042202">
    <property type="protein sequence ID" value="QDS77800.1"/>
    <property type="molecule type" value="Genomic_DNA"/>
</dbReference>
<evidence type="ECO:0000313" key="5">
    <source>
        <dbReference type="Proteomes" id="UP000316270"/>
    </source>
</evidence>
<dbReference type="AlphaFoldDB" id="A0A517LQ81"/>
<name>A0A517LQ81_9PEZI</name>
<dbReference type="PANTHER" id="PTHR10039">
    <property type="entry name" value="AMELOGENIN"/>
    <property type="match status" value="1"/>
</dbReference>
<dbReference type="OrthoDB" id="21416at2759"/>
<gene>
    <name evidence="4" type="ORF">FKW77_005655</name>
</gene>